<sequence>HGHHRADADPGAGAAHHSVRQRPRWCREDGEREDAADLLPAVTHIEAQEPLEEGARAPIALALAPTRELAVQISEEAQKLVKNSSGQSSHPSGIWAACIYGGLDKSSQLRAAVGAHIIAATPGRLMDCVEGGQISMKRVTYFVLDEGDRMLDDGFEDQLKSIAREIRKDRHMLFFSATWPKKVQDLAKNMCLGSRRPVRLRVGQSNESGATSREDIVQEVVVFDQGDWEERDVAKQKYLYRHLREALALEGTKVLVFVSRKDLADKMAAQFESEGFPANALHGGRTQETRMRVLDDFKNWKIRLLVTTDVMGRGLDIPTISHVVVYDMGDVDDYVHRIGRTARGPYGKGHALTLFE</sequence>
<keyword evidence="3" id="KW-0378">Hydrolase</keyword>
<dbReference type="EMBL" id="CAUYUJ010016765">
    <property type="protein sequence ID" value="CAK0868627.1"/>
    <property type="molecule type" value="Genomic_DNA"/>
</dbReference>
<keyword evidence="10" id="KW-1185">Reference proteome</keyword>
<dbReference type="InterPro" id="IPR014001">
    <property type="entry name" value="Helicase_ATP-bd"/>
</dbReference>
<dbReference type="Proteomes" id="UP001189429">
    <property type="component" value="Unassembled WGS sequence"/>
</dbReference>
<feature type="region of interest" description="Disordered" evidence="6">
    <location>
        <begin position="1"/>
        <end position="30"/>
    </location>
</feature>
<evidence type="ECO:0000256" key="4">
    <source>
        <dbReference type="ARBA" id="ARBA00022806"/>
    </source>
</evidence>
<accession>A0ABN9V7G6</accession>
<dbReference type="InterPro" id="IPR027417">
    <property type="entry name" value="P-loop_NTPase"/>
</dbReference>
<evidence type="ECO:0000259" key="8">
    <source>
        <dbReference type="PROSITE" id="PS51194"/>
    </source>
</evidence>
<dbReference type="EC" id="3.6.4.13" evidence="1"/>
<evidence type="ECO:0000256" key="2">
    <source>
        <dbReference type="ARBA" id="ARBA00022741"/>
    </source>
</evidence>
<feature type="non-terminal residue" evidence="9">
    <location>
        <position position="1"/>
    </location>
</feature>
<name>A0ABN9V7G6_9DINO</name>
<evidence type="ECO:0000313" key="10">
    <source>
        <dbReference type="Proteomes" id="UP001189429"/>
    </source>
</evidence>
<evidence type="ECO:0000256" key="5">
    <source>
        <dbReference type="ARBA" id="ARBA00022840"/>
    </source>
</evidence>
<dbReference type="CDD" id="cd18787">
    <property type="entry name" value="SF2_C_DEAD"/>
    <property type="match status" value="1"/>
</dbReference>
<comment type="caution">
    <text evidence="9">The sequence shown here is derived from an EMBL/GenBank/DDBJ whole genome shotgun (WGS) entry which is preliminary data.</text>
</comment>
<evidence type="ECO:0000256" key="6">
    <source>
        <dbReference type="SAM" id="MobiDB-lite"/>
    </source>
</evidence>
<evidence type="ECO:0000256" key="3">
    <source>
        <dbReference type="ARBA" id="ARBA00022801"/>
    </source>
</evidence>
<dbReference type="PANTHER" id="PTHR47958">
    <property type="entry name" value="ATP-DEPENDENT RNA HELICASE DBP3"/>
    <property type="match status" value="1"/>
</dbReference>
<keyword evidence="4" id="KW-0347">Helicase</keyword>
<proteinExistence type="predicted"/>
<keyword evidence="2" id="KW-0547">Nucleotide-binding</keyword>
<gene>
    <name evidence="9" type="ORF">PCOR1329_LOCUS55216</name>
</gene>
<feature type="domain" description="Helicase C-terminal" evidence="8">
    <location>
        <begin position="234"/>
        <end position="356"/>
    </location>
</feature>
<evidence type="ECO:0000313" key="9">
    <source>
        <dbReference type="EMBL" id="CAK0868627.1"/>
    </source>
</evidence>
<organism evidence="9 10">
    <name type="scientific">Prorocentrum cordatum</name>
    <dbReference type="NCBI Taxonomy" id="2364126"/>
    <lineage>
        <taxon>Eukaryota</taxon>
        <taxon>Sar</taxon>
        <taxon>Alveolata</taxon>
        <taxon>Dinophyceae</taxon>
        <taxon>Prorocentrales</taxon>
        <taxon>Prorocentraceae</taxon>
        <taxon>Prorocentrum</taxon>
    </lineage>
</organism>
<protein>
    <recommendedName>
        <fullName evidence="1">RNA helicase</fullName>
        <ecNumber evidence="1">3.6.4.13</ecNumber>
    </recommendedName>
</protein>
<dbReference type="InterPro" id="IPR001650">
    <property type="entry name" value="Helicase_C-like"/>
</dbReference>
<dbReference type="InterPro" id="IPR011545">
    <property type="entry name" value="DEAD/DEAH_box_helicase_dom"/>
</dbReference>
<dbReference type="Pfam" id="PF00271">
    <property type="entry name" value="Helicase_C"/>
    <property type="match status" value="1"/>
</dbReference>
<dbReference type="SUPFAM" id="SSF52540">
    <property type="entry name" value="P-loop containing nucleoside triphosphate hydrolases"/>
    <property type="match status" value="1"/>
</dbReference>
<dbReference type="PROSITE" id="PS51192">
    <property type="entry name" value="HELICASE_ATP_BIND_1"/>
    <property type="match status" value="1"/>
</dbReference>
<dbReference type="SMART" id="SM00490">
    <property type="entry name" value="HELICc"/>
    <property type="match status" value="1"/>
</dbReference>
<dbReference type="SMART" id="SM00487">
    <property type="entry name" value="DEXDc"/>
    <property type="match status" value="1"/>
</dbReference>
<evidence type="ECO:0000259" key="7">
    <source>
        <dbReference type="PROSITE" id="PS51192"/>
    </source>
</evidence>
<feature type="domain" description="Helicase ATP-binding" evidence="7">
    <location>
        <begin position="38"/>
        <end position="197"/>
    </location>
</feature>
<keyword evidence="5" id="KW-0067">ATP-binding</keyword>
<dbReference type="Gene3D" id="3.40.50.300">
    <property type="entry name" value="P-loop containing nucleotide triphosphate hydrolases"/>
    <property type="match status" value="2"/>
</dbReference>
<dbReference type="Pfam" id="PF00270">
    <property type="entry name" value="DEAD"/>
    <property type="match status" value="1"/>
</dbReference>
<dbReference type="PROSITE" id="PS51194">
    <property type="entry name" value="HELICASE_CTER"/>
    <property type="match status" value="1"/>
</dbReference>
<evidence type="ECO:0000256" key="1">
    <source>
        <dbReference type="ARBA" id="ARBA00012552"/>
    </source>
</evidence>
<reference evidence="9" key="1">
    <citation type="submission" date="2023-10" db="EMBL/GenBank/DDBJ databases">
        <authorList>
            <person name="Chen Y."/>
            <person name="Shah S."/>
            <person name="Dougan E. K."/>
            <person name="Thang M."/>
            <person name="Chan C."/>
        </authorList>
    </citation>
    <scope>NUCLEOTIDE SEQUENCE [LARGE SCALE GENOMIC DNA]</scope>
</reference>